<dbReference type="Proteomes" id="UP000242414">
    <property type="component" value="Unassembled WGS sequence"/>
</dbReference>
<feature type="non-terminal residue" evidence="1">
    <location>
        <position position="1"/>
    </location>
</feature>
<reference evidence="1" key="1">
    <citation type="journal article" date="2016" name="Proc. Natl. Acad. Sci. U.S.A.">
        <title>Lipid metabolic changes in an early divergent fungus govern the establishment of a mutualistic symbiosis with endobacteria.</title>
        <authorList>
            <person name="Lastovetsky O.A."/>
            <person name="Gaspar M.L."/>
            <person name="Mondo S.J."/>
            <person name="LaButti K.M."/>
            <person name="Sandor L."/>
            <person name="Grigoriev I.V."/>
            <person name="Henry S.A."/>
            <person name="Pawlowska T.E."/>
        </authorList>
    </citation>
    <scope>NUCLEOTIDE SEQUENCE [LARGE SCALE GENOMIC DNA]</scope>
    <source>
        <strain evidence="1">ATCC 52814</strain>
    </source>
</reference>
<name>A0A1X0QY61_RHIZD</name>
<evidence type="ECO:0000313" key="1">
    <source>
        <dbReference type="EMBL" id="ORE04675.1"/>
    </source>
</evidence>
<dbReference type="AlphaFoldDB" id="A0A1X0QY61"/>
<sequence length="167" mass="19175">TPLCPLVALDAFFTAQETSLIQHQQRHDPIIKQLYRLSQQIFEHVVTSEMATIDDLLHVCDNASLKFEEGINILQGLPDSNSKKRAIDCLNDVLEVVKAYKCKYMPCPSPPAAQNWLFVERYLQSLGNEPMNWEACLVEGQQQGYLKNYTKSTSLKAVYLRWKKNKK</sequence>
<dbReference type="VEuPathDB" id="FungiDB:BCV72DRAFT_210813"/>
<dbReference type="EMBL" id="KV921964">
    <property type="protein sequence ID" value="ORE04675.1"/>
    <property type="molecule type" value="Genomic_DNA"/>
</dbReference>
<organism evidence="1">
    <name type="scientific">Rhizopus microsporus var. microsporus</name>
    <dbReference type="NCBI Taxonomy" id="86635"/>
    <lineage>
        <taxon>Eukaryota</taxon>
        <taxon>Fungi</taxon>
        <taxon>Fungi incertae sedis</taxon>
        <taxon>Mucoromycota</taxon>
        <taxon>Mucoromycotina</taxon>
        <taxon>Mucoromycetes</taxon>
        <taxon>Mucorales</taxon>
        <taxon>Mucorineae</taxon>
        <taxon>Rhizopodaceae</taxon>
        <taxon>Rhizopus</taxon>
    </lineage>
</organism>
<gene>
    <name evidence="1" type="ORF">BCV72DRAFT_210813</name>
</gene>
<protein>
    <submittedName>
        <fullName evidence="1">Uncharacterized protein</fullName>
    </submittedName>
</protein>
<proteinExistence type="predicted"/>
<dbReference type="OrthoDB" id="2257025at2759"/>
<accession>A0A1X0QY61</accession>